<reference evidence="1 2" key="1">
    <citation type="submission" date="2016-01" db="EMBL/GenBank/DDBJ databases">
        <title>The new phylogeny of the genus Mycobacterium.</title>
        <authorList>
            <person name="Tarcisio F."/>
            <person name="Conor M."/>
            <person name="Antonella G."/>
            <person name="Elisabetta G."/>
            <person name="Giulia F.S."/>
            <person name="Sara T."/>
            <person name="Anna F."/>
            <person name="Clotilde B."/>
            <person name="Roberto B."/>
            <person name="Veronica D.S."/>
            <person name="Fabio R."/>
            <person name="Monica P."/>
            <person name="Olivier J."/>
            <person name="Enrico T."/>
            <person name="Nicola S."/>
        </authorList>
    </citation>
    <scope>NUCLEOTIDE SEQUENCE [LARGE SCALE GENOMIC DNA]</scope>
    <source>
        <strain evidence="1 2">DSM 45166</strain>
    </source>
</reference>
<dbReference type="NCBIfam" id="NF047719">
    <property type="entry name" value="SCO6745_fam_HTH"/>
    <property type="match status" value="1"/>
</dbReference>
<evidence type="ECO:0000313" key="2">
    <source>
        <dbReference type="Proteomes" id="UP000193487"/>
    </source>
</evidence>
<accession>A0A1X1YD88</accession>
<dbReference type="RefSeq" id="WP_045385434.1">
    <property type="nucleotide sequence ID" value="NZ_BBKA01000182.1"/>
</dbReference>
<dbReference type="EMBL" id="LQPE01000027">
    <property type="protein sequence ID" value="ORW09068.1"/>
    <property type="molecule type" value="Genomic_DNA"/>
</dbReference>
<gene>
    <name evidence="1" type="ORF">AWC14_22445</name>
</gene>
<keyword evidence="2" id="KW-1185">Reference proteome</keyword>
<organism evidence="1 2">
    <name type="scientific">Mycobacterium kyorinense</name>
    <dbReference type="NCBI Taxonomy" id="487514"/>
    <lineage>
        <taxon>Bacteria</taxon>
        <taxon>Bacillati</taxon>
        <taxon>Actinomycetota</taxon>
        <taxon>Actinomycetes</taxon>
        <taxon>Mycobacteriales</taxon>
        <taxon>Mycobacteriaceae</taxon>
        <taxon>Mycobacterium</taxon>
    </lineage>
</organism>
<evidence type="ECO:0008006" key="3">
    <source>
        <dbReference type="Google" id="ProtNLM"/>
    </source>
</evidence>
<evidence type="ECO:0000313" key="1">
    <source>
        <dbReference type="EMBL" id="ORW09068.1"/>
    </source>
</evidence>
<comment type="caution">
    <text evidence="1">The sequence shown here is derived from an EMBL/GenBank/DDBJ whole genome shotgun (WGS) entry which is preliminary data.</text>
</comment>
<protein>
    <recommendedName>
        <fullName evidence="3">SalK</fullName>
    </recommendedName>
</protein>
<dbReference type="AlphaFoldDB" id="A0A1X1YD88"/>
<name>A0A1X1YD88_9MYCO</name>
<dbReference type="OrthoDB" id="157052at2"/>
<dbReference type="InterPro" id="IPR054058">
    <property type="entry name" value="HTH_67"/>
</dbReference>
<dbReference type="Proteomes" id="UP000193487">
    <property type="component" value="Unassembled WGS sequence"/>
</dbReference>
<dbReference type="Pfam" id="PF21863">
    <property type="entry name" value="HTH_67"/>
    <property type="match status" value="1"/>
</dbReference>
<proteinExistence type="predicted"/>
<sequence length="295" mass="31122">MTVSPARALAIAIEPFAGQVYFAPECHSRYEALGFGPSPGQIRDVAMPDGPAYFCSRGSVMGQVSGEVIAAAFAVFNPAVVVPAVAKGWRLTDAATIWAARTDGAVRQLHRILGAAPDGLDRALELLGRVAESLPVAGKPLFAGLVAQGLPGEPLADAWRLADELREYRGDVHVNVWTTADFDAVEIGLLTELYWGLPLRTYIRTRAWTDDELAAGEERLQSRGLVRDGAFTDTGRAAREGIEVATDAGCAAITAALGDDLDELVGIIGGWSRQIQSAGGYPAAGPQDLAALANR</sequence>